<dbReference type="EC" id="5.1.3.2" evidence="5"/>
<dbReference type="InterPro" id="IPR005886">
    <property type="entry name" value="UDP_G4E"/>
</dbReference>
<organism evidence="9 10">
    <name type="scientific">Sphagnum jensenii</name>
    <dbReference type="NCBI Taxonomy" id="128206"/>
    <lineage>
        <taxon>Eukaryota</taxon>
        <taxon>Viridiplantae</taxon>
        <taxon>Streptophyta</taxon>
        <taxon>Embryophyta</taxon>
        <taxon>Bryophyta</taxon>
        <taxon>Sphagnophytina</taxon>
        <taxon>Sphagnopsida</taxon>
        <taxon>Sphagnales</taxon>
        <taxon>Sphagnaceae</taxon>
        <taxon>Sphagnum</taxon>
    </lineage>
</organism>
<keyword evidence="6" id="KW-0520">NAD</keyword>
<protein>
    <recommendedName>
        <fullName evidence="5">UDP-glucose 4-epimerase</fullName>
        <ecNumber evidence="5">5.1.3.2</ecNumber>
    </recommendedName>
</protein>
<evidence type="ECO:0000256" key="5">
    <source>
        <dbReference type="ARBA" id="ARBA00013189"/>
    </source>
</evidence>
<proteinExistence type="inferred from homology"/>
<accession>A0ABP0W0Z6</accession>
<dbReference type="InterPro" id="IPR016040">
    <property type="entry name" value="NAD(P)-bd_dom"/>
</dbReference>
<evidence type="ECO:0000256" key="2">
    <source>
        <dbReference type="ARBA" id="ARBA00001911"/>
    </source>
</evidence>
<sequence length="413" mass="45787">MVANGKQHPERCILVTGGAGYIGSHTALQLLLDGYKVVIVDNFDNSCEEALQRVVDLAGKDGRNLIFYQVDLCNKDALEQVFRSHHFDAVVHFAGLKAVGESVAKPLLYYLNNVNGTLNLLELMSSYGSKKLVFSSSATVYGQPKSVPCTEDFPLQAMNPYGRTKLFVEEIMRDLQKADPEWRTILLRYFNPVGAHPSGRIGEDPRGVPNNLMPFVQQVAVGRRSELSVFGSDYNTKDGTGVRDYIHVQDLATGHSAALFKLFTTPNIGCTVYNLGTGKGTSVLEMVAAFEKAAQMKIPLRIMDRRPGDCSEVYAATEKAEKELGWKAQNGIEEMCRDQWNWASKNPFGYRPSHADGKESKPICNGGHAHNKAGMTISNFYCLFLCMDNIRVEGHHLRANKNRSPHEPTSCFS</sequence>
<feature type="domain" description="NAD(P)-binding" evidence="8">
    <location>
        <begin position="14"/>
        <end position="338"/>
    </location>
</feature>
<dbReference type="PANTHER" id="PTHR43725:SF47">
    <property type="entry name" value="UDP-GLUCOSE 4-EPIMERASE"/>
    <property type="match status" value="1"/>
</dbReference>
<comment type="similarity">
    <text evidence="4">Belongs to the NAD(P)-dependent epimerase/dehydratase family.</text>
</comment>
<evidence type="ECO:0000256" key="7">
    <source>
        <dbReference type="ARBA" id="ARBA00023235"/>
    </source>
</evidence>
<evidence type="ECO:0000313" key="9">
    <source>
        <dbReference type="EMBL" id="CAK9260453.1"/>
    </source>
</evidence>
<comment type="pathway">
    <text evidence="3">Carbohydrate metabolism; galactose metabolism.</text>
</comment>
<comment type="cofactor">
    <cofactor evidence="2">
        <name>NAD(+)</name>
        <dbReference type="ChEBI" id="CHEBI:57540"/>
    </cofactor>
</comment>
<reference evidence="9" key="1">
    <citation type="submission" date="2024-02" db="EMBL/GenBank/DDBJ databases">
        <authorList>
            <consortium name="ELIXIR-Norway"/>
            <consortium name="Elixir Norway"/>
        </authorList>
    </citation>
    <scope>NUCLEOTIDE SEQUENCE</scope>
</reference>
<dbReference type="PANTHER" id="PTHR43725">
    <property type="entry name" value="UDP-GLUCOSE 4-EPIMERASE"/>
    <property type="match status" value="1"/>
</dbReference>
<gene>
    <name evidence="9" type="ORF">CSSPJE1EN1_LOCUS5931</name>
</gene>
<dbReference type="SUPFAM" id="SSF51735">
    <property type="entry name" value="NAD(P)-binding Rossmann-fold domains"/>
    <property type="match status" value="1"/>
</dbReference>
<name>A0ABP0W0Z6_9BRYO</name>
<evidence type="ECO:0000256" key="4">
    <source>
        <dbReference type="ARBA" id="ARBA00007637"/>
    </source>
</evidence>
<dbReference type="EMBL" id="OZ020108">
    <property type="protein sequence ID" value="CAK9260453.1"/>
    <property type="molecule type" value="Genomic_DNA"/>
</dbReference>
<dbReference type="Proteomes" id="UP001497444">
    <property type="component" value="Chromosome 13"/>
</dbReference>
<evidence type="ECO:0000256" key="1">
    <source>
        <dbReference type="ARBA" id="ARBA00000083"/>
    </source>
</evidence>
<dbReference type="Gene3D" id="3.40.50.720">
    <property type="entry name" value="NAD(P)-binding Rossmann-like Domain"/>
    <property type="match status" value="1"/>
</dbReference>
<dbReference type="NCBIfam" id="NF007956">
    <property type="entry name" value="PRK10675.1"/>
    <property type="match status" value="1"/>
</dbReference>
<keyword evidence="7" id="KW-0413">Isomerase</keyword>
<comment type="catalytic activity">
    <reaction evidence="1">
        <text>UDP-alpha-D-glucose = UDP-alpha-D-galactose</text>
        <dbReference type="Rhea" id="RHEA:22168"/>
        <dbReference type="ChEBI" id="CHEBI:58885"/>
        <dbReference type="ChEBI" id="CHEBI:66914"/>
        <dbReference type="EC" id="5.1.3.2"/>
    </reaction>
</comment>
<dbReference type="InterPro" id="IPR036291">
    <property type="entry name" value="NAD(P)-bd_dom_sf"/>
</dbReference>
<evidence type="ECO:0000259" key="8">
    <source>
        <dbReference type="Pfam" id="PF16363"/>
    </source>
</evidence>
<evidence type="ECO:0000256" key="6">
    <source>
        <dbReference type="ARBA" id="ARBA00023027"/>
    </source>
</evidence>
<evidence type="ECO:0000256" key="3">
    <source>
        <dbReference type="ARBA" id="ARBA00004947"/>
    </source>
</evidence>
<dbReference type="Gene3D" id="3.90.25.10">
    <property type="entry name" value="UDP-galactose 4-epimerase, domain 1"/>
    <property type="match status" value="1"/>
</dbReference>
<evidence type="ECO:0000313" key="10">
    <source>
        <dbReference type="Proteomes" id="UP001497444"/>
    </source>
</evidence>
<dbReference type="NCBIfam" id="TIGR01179">
    <property type="entry name" value="galE"/>
    <property type="match status" value="1"/>
</dbReference>
<keyword evidence="10" id="KW-1185">Reference proteome</keyword>
<dbReference type="Pfam" id="PF16363">
    <property type="entry name" value="GDP_Man_Dehyd"/>
    <property type="match status" value="1"/>
</dbReference>
<dbReference type="CDD" id="cd05247">
    <property type="entry name" value="UDP_G4E_1_SDR_e"/>
    <property type="match status" value="1"/>
</dbReference>